<comment type="caution">
    <text evidence="5">The sequence shown here is derived from an EMBL/GenBank/DDBJ whole genome shotgun (WGS) entry which is preliminary data.</text>
</comment>
<feature type="region of interest" description="Disordered" evidence="3">
    <location>
        <begin position="356"/>
        <end position="387"/>
    </location>
</feature>
<dbReference type="SUPFAM" id="SSF53474">
    <property type="entry name" value="alpha/beta-Hydrolases"/>
    <property type="match status" value="1"/>
</dbReference>
<evidence type="ECO:0000256" key="2">
    <source>
        <dbReference type="ARBA" id="ARBA00023242"/>
    </source>
</evidence>
<reference evidence="5" key="1">
    <citation type="journal article" date="2021" name="Nat. Commun.">
        <title>Genetic determinants of endophytism in the Arabidopsis root mycobiome.</title>
        <authorList>
            <person name="Mesny F."/>
            <person name="Miyauchi S."/>
            <person name="Thiergart T."/>
            <person name="Pickel B."/>
            <person name="Atanasova L."/>
            <person name="Karlsson M."/>
            <person name="Huettel B."/>
            <person name="Barry K.W."/>
            <person name="Haridas S."/>
            <person name="Chen C."/>
            <person name="Bauer D."/>
            <person name="Andreopoulos W."/>
            <person name="Pangilinan J."/>
            <person name="LaButti K."/>
            <person name="Riley R."/>
            <person name="Lipzen A."/>
            <person name="Clum A."/>
            <person name="Drula E."/>
            <person name="Henrissat B."/>
            <person name="Kohler A."/>
            <person name="Grigoriev I.V."/>
            <person name="Martin F.M."/>
            <person name="Hacquard S."/>
        </authorList>
    </citation>
    <scope>NUCLEOTIDE SEQUENCE</scope>
    <source>
        <strain evidence="5">FSSC 5 MPI-SDFR-AT-0091</strain>
    </source>
</reference>
<evidence type="ECO:0000313" key="5">
    <source>
        <dbReference type="EMBL" id="KAH7232014.1"/>
    </source>
</evidence>
<dbReference type="Pfam" id="PF11951">
    <property type="entry name" value="Fungal_trans_2"/>
    <property type="match status" value="2"/>
</dbReference>
<keyword evidence="2" id="KW-0539">Nucleus</keyword>
<evidence type="ECO:0000259" key="4">
    <source>
        <dbReference type="Pfam" id="PF07859"/>
    </source>
</evidence>
<keyword evidence="6" id="KW-1185">Reference proteome</keyword>
<dbReference type="EMBL" id="JAGTJS010000030">
    <property type="protein sequence ID" value="KAH7232014.1"/>
    <property type="molecule type" value="Genomic_DNA"/>
</dbReference>
<protein>
    <submittedName>
        <fullName evidence="5">Alpha/Beta hydrolase protein</fullName>
    </submittedName>
</protein>
<dbReference type="Proteomes" id="UP000736672">
    <property type="component" value="Unassembled WGS sequence"/>
</dbReference>
<gene>
    <name evidence="5" type="ORF">B0J15DRAFT_539267</name>
</gene>
<proteinExistence type="predicted"/>
<dbReference type="Gene3D" id="3.40.50.1820">
    <property type="entry name" value="alpha/beta hydrolase"/>
    <property type="match status" value="1"/>
</dbReference>
<evidence type="ECO:0000313" key="6">
    <source>
        <dbReference type="Proteomes" id="UP000736672"/>
    </source>
</evidence>
<dbReference type="GO" id="GO:0005634">
    <property type="term" value="C:nucleus"/>
    <property type="evidence" value="ECO:0007669"/>
    <property type="project" value="UniProtKB-SubCell"/>
</dbReference>
<name>A0A9P9G633_FUSSL</name>
<comment type="subcellular location">
    <subcellularLocation>
        <location evidence="1">Nucleus</location>
    </subcellularLocation>
</comment>
<dbReference type="PANTHER" id="PTHR37534">
    <property type="entry name" value="TRANSCRIPTIONAL ACTIVATOR PROTEIN UGA3"/>
    <property type="match status" value="1"/>
</dbReference>
<dbReference type="AlphaFoldDB" id="A0A9P9G633"/>
<dbReference type="OrthoDB" id="408631at2759"/>
<dbReference type="InterPro" id="IPR013094">
    <property type="entry name" value="AB_hydrolase_3"/>
</dbReference>
<organism evidence="5 6">
    <name type="scientific">Fusarium solani</name>
    <name type="common">Filamentous fungus</name>
    <dbReference type="NCBI Taxonomy" id="169388"/>
    <lineage>
        <taxon>Eukaryota</taxon>
        <taxon>Fungi</taxon>
        <taxon>Dikarya</taxon>
        <taxon>Ascomycota</taxon>
        <taxon>Pezizomycotina</taxon>
        <taxon>Sordariomycetes</taxon>
        <taxon>Hypocreomycetidae</taxon>
        <taxon>Hypocreales</taxon>
        <taxon>Nectriaceae</taxon>
        <taxon>Fusarium</taxon>
        <taxon>Fusarium solani species complex</taxon>
    </lineage>
</organism>
<dbReference type="Pfam" id="PF07859">
    <property type="entry name" value="Abhydrolase_3"/>
    <property type="match status" value="1"/>
</dbReference>
<keyword evidence="5" id="KW-0378">Hydrolase</keyword>
<dbReference type="InterPro" id="IPR021858">
    <property type="entry name" value="Fun_TF"/>
</dbReference>
<sequence>MTQDQKHEALQPIHPSMKGKLDPVFEKLYNDNVANTPLKPIDLSVLRSKYSVLYSYGTGPAPDVARQYDTQITTHEGVALDVRVYEPNATGPWPVHIDYHGGGWGLGDLDTESHICKHICNLAGVAVIDVAYRLVPENAFPCGVTDSFAALKYIYEKGAERFNIDPTGISVGGVSAGGFISLALGHMARDAGIPLKLIAVGTPVVDDLSQYSSASDSPFPSMQENEHAPTLNWGRLTWFDKLKWSSLGSTPEQIAEKRQQVPEMFANLFKAKDFTNLPKTVIYTAGADPLRDEGEAYGMKLIEHGNEVTIKRFPGVPHPFMHMDKDLWQAKDFILQTAAAIRLSFGKLARVLDRSIPTSDNPPPPHTSSASNCPSHVNQPERASPRLMGDEHGVLRSTKIVGSLIVATVGGFACSARGLLKGRDGGDHSTDSAESNLESNLDVSIADLLCQMSSASAFDAPVIDEAAPTQEPYWSLSHDAAWLDMLPKTPPANASPPVSMKDTSLSLYTPSLVPDMTSPHDKALLNHYSTIVASVLSRRTNTASNPYVGYILPMAMSNQLILHCVLALSATHWQRLQPCMRDRALFHQGQATQSLARLLPHVDANSVDIALASCLLLCMTELFDGTSQGWKLHLQGAKRLLSTLKFQHGDMLTGHFKFSVKLARFLDSAATTSTCKPPLIDNETVTTSLELTEDVNGEDTAVYGIPKELFHLVDRINNLASKRGTRVDDRSEAFNDDVLHATIAYEWALRLRLHQITEGYSLGDKVSECVERIIESAQKVRYGSSVESCLLFPLVMAGGSCDCLGQRLVVQDRLMVMERTCGFGYIHQSRELVEKVWKRRETEPIVNWARIRYEEMGGLALY</sequence>
<feature type="compositionally biased region" description="Polar residues" evidence="3">
    <location>
        <begin position="367"/>
        <end position="378"/>
    </location>
</feature>
<evidence type="ECO:0000256" key="3">
    <source>
        <dbReference type="SAM" id="MobiDB-lite"/>
    </source>
</evidence>
<dbReference type="GO" id="GO:0016787">
    <property type="term" value="F:hydrolase activity"/>
    <property type="evidence" value="ECO:0007669"/>
    <property type="project" value="UniProtKB-KW"/>
</dbReference>
<evidence type="ECO:0000256" key="1">
    <source>
        <dbReference type="ARBA" id="ARBA00004123"/>
    </source>
</evidence>
<dbReference type="InterPro" id="IPR029058">
    <property type="entry name" value="AB_hydrolase_fold"/>
</dbReference>
<feature type="domain" description="Alpha/beta hydrolase fold-3" evidence="4">
    <location>
        <begin position="98"/>
        <end position="321"/>
    </location>
</feature>
<dbReference type="PANTHER" id="PTHR37534:SF46">
    <property type="entry name" value="ZN(II)2CYS6 TRANSCRIPTION FACTOR (EUROFUNG)"/>
    <property type="match status" value="1"/>
</dbReference>
<accession>A0A9P9G633</accession>